<feature type="compositionally biased region" description="Acidic residues" evidence="1">
    <location>
        <begin position="845"/>
        <end position="861"/>
    </location>
</feature>
<dbReference type="Pfam" id="PF00112">
    <property type="entry name" value="Peptidase_C1"/>
    <property type="match status" value="1"/>
</dbReference>
<feature type="region of interest" description="Disordered" evidence="1">
    <location>
        <begin position="382"/>
        <end position="444"/>
    </location>
</feature>
<feature type="compositionally biased region" description="Polar residues" evidence="1">
    <location>
        <begin position="883"/>
        <end position="900"/>
    </location>
</feature>
<feature type="compositionally biased region" description="Polar residues" evidence="1">
    <location>
        <begin position="737"/>
        <end position="749"/>
    </location>
</feature>
<feature type="compositionally biased region" description="Basic and acidic residues" evidence="1">
    <location>
        <begin position="598"/>
        <end position="617"/>
    </location>
</feature>
<feature type="compositionally biased region" description="Gly residues" evidence="1">
    <location>
        <begin position="1380"/>
        <end position="1394"/>
    </location>
</feature>
<feature type="chain" id="PRO_5005189368" description="Peptidase C1A papain C-terminal domain-containing protein" evidence="2">
    <location>
        <begin position="28"/>
        <end position="1824"/>
    </location>
</feature>
<organism evidence="4">
    <name type="scientific">Chromera velia CCMP2878</name>
    <dbReference type="NCBI Taxonomy" id="1169474"/>
    <lineage>
        <taxon>Eukaryota</taxon>
        <taxon>Sar</taxon>
        <taxon>Alveolata</taxon>
        <taxon>Colpodellida</taxon>
        <taxon>Chromeraceae</taxon>
        <taxon>Chromera</taxon>
    </lineage>
</organism>
<accession>A0A0G4FJ16</accession>
<reference evidence="4" key="1">
    <citation type="submission" date="2014-11" db="EMBL/GenBank/DDBJ databases">
        <authorList>
            <person name="Otto D Thomas"/>
            <person name="Naeem Raeece"/>
        </authorList>
    </citation>
    <scope>NUCLEOTIDE SEQUENCE</scope>
</reference>
<dbReference type="SUPFAM" id="SSF54001">
    <property type="entry name" value="Cysteine proteinases"/>
    <property type="match status" value="1"/>
</dbReference>
<dbReference type="GO" id="GO:0006508">
    <property type="term" value="P:proteolysis"/>
    <property type="evidence" value="ECO:0007669"/>
    <property type="project" value="InterPro"/>
</dbReference>
<name>A0A0G4FJ16_9ALVE</name>
<feature type="domain" description="Peptidase C1A papain C-terminal" evidence="3">
    <location>
        <begin position="1563"/>
        <end position="1691"/>
    </location>
</feature>
<feature type="compositionally biased region" description="Basic and acidic residues" evidence="1">
    <location>
        <begin position="1435"/>
        <end position="1448"/>
    </location>
</feature>
<feature type="region of interest" description="Disordered" evidence="1">
    <location>
        <begin position="465"/>
        <end position="501"/>
    </location>
</feature>
<feature type="region of interest" description="Disordered" evidence="1">
    <location>
        <begin position="1241"/>
        <end position="1280"/>
    </location>
</feature>
<evidence type="ECO:0000256" key="1">
    <source>
        <dbReference type="SAM" id="MobiDB-lite"/>
    </source>
</evidence>
<feature type="compositionally biased region" description="Polar residues" evidence="1">
    <location>
        <begin position="1012"/>
        <end position="1033"/>
    </location>
</feature>
<protein>
    <recommendedName>
        <fullName evidence="3">Peptidase C1A papain C-terminal domain-containing protein</fullName>
    </recommendedName>
</protein>
<feature type="compositionally biased region" description="Basic residues" evidence="1">
    <location>
        <begin position="384"/>
        <end position="397"/>
    </location>
</feature>
<feature type="signal peptide" evidence="2">
    <location>
        <begin position="1"/>
        <end position="27"/>
    </location>
</feature>
<evidence type="ECO:0000259" key="3">
    <source>
        <dbReference type="Pfam" id="PF00112"/>
    </source>
</evidence>
<feature type="region of interest" description="Disordered" evidence="1">
    <location>
        <begin position="1372"/>
        <end position="1411"/>
    </location>
</feature>
<feature type="region of interest" description="Disordered" evidence="1">
    <location>
        <begin position="1786"/>
        <end position="1805"/>
    </location>
</feature>
<feature type="region of interest" description="Disordered" evidence="1">
    <location>
        <begin position="1434"/>
        <end position="1457"/>
    </location>
</feature>
<feature type="compositionally biased region" description="Basic and acidic residues" evidence="1">
    <location>
        <begin position="625"/>
        <end position="636"/>
    </location>
</feature>
<feature type="region of interest" description="Disordered" evidence="1">
    <location>
        <begin position="957"/>
        <end position="1056"/>
    </location>
</feature>
<feature type="region of interest" description="Disordered" evidence="1">
    <location>
        <begin position="1073"/>
        <end position="1142"/>
    </location>
</feature>
<sequence>MVPSIRGAASFTTVMLLFLCLLPGAAAQTGAGAVNGISLEAAKHAALVKINQKRTCTDCCAGRTCCSAPVRLSAIDVNSVALRDYRTGSAANGDALFDLHLMSLEDPSLDFFCRVRSVSLTPSPSSLKGSSSFAEIETARRRLHAQSGKGKAETSGEVGDQFQKDVMVAWGTLNLQLVALGNAFEDLDSRGDEFAVGNAYDRELASFSCDLSSGSSLDSEPVPLPTHSPLLIASQQVATDKLNERRDECADRVADMPVLERYVSGLASEASLERQVRLDDPGDAFVQDRAGLSVSFSADLKLESGSGGGNKTTTTVGRHNFVVQWRLKTVDAEGGYDRLPLLNVADASLSAVASFIQVSSSSSSSSAEAEDEAIRKREFEFSRTKHHSHGPKHKHMHMQTFDSSSDGAEGGQGNHYAGAINGTDPSSHHHQHHHHKKHHHHHLTGSDVGAMALDEIIFRLTNTGGEGAAQKKPPNGFIESTVSADGSVSFSEGTPTAPSNSPALIQEQTARVAVIQQAKKSEVGLKAILKCLKTGQTDSPLLSADKQTTPVGSTTSNSTHSLQSSTETASTNSSLPVHLSVASPEGPSFIQLASASLSHDKTEKGEEAKREKERDNVDPTAVHGMEAHEHDANGPHDHHHHHHHHHHQYEDELKTSSPDSNSASASFIETESLTPGVPPNNDSPFALSSTALDRLMLTIAQQHGFLTDYTLNENVTDVGSSPPPSHPIAEANPEPNPTKQAQTPSTQKGNRTERLLPAAASFLQTEEALLQHNKGESTPERTAEARPHMQAGKYEEDISMHAHKERKVSHPTHSLNDVMLEALTPDMVKRMETSFTATSSRHEEEADQDDSEKDLQTDTEGDAERELKEDEEEETGGEENQVDTKGQTKSNSEVTLSPERSVSPVPTGAQPAVSFVEKTVHVPAHKSKSRKLPPAPEGFSQTQAMLLEILTNKWKQEERNRKSREVEIFQPDFSDSLPFGDEEKENLRTSSLPHSHSKPERDQPPEFGISFLQESEQQTHASLPSPSQPQAATSIGLPPSASLPVPKPPPGRHWRYGPAVMNAILAHLNQMVRTGRLGRKTPTLPPAQQQQQQQQQQHAQAASTPPTVPVSPPPPDPDVPSRSGGGEEAAAPSASVMSQISSGGQRVFSAAKAVVSRLSETVMGGGARRGDKNAAGEAATALPSTVAPEAPAAIPTQQTPPLPQTVPVPIQAAGMALNPASDTFWGDLFSNALSDIEKLEVPSSAAGARDRDSAVQSMQAALQSSSFGKSDQQYSSESPGLSLAGLFGGVGEGEGEGVSLSSEERVGLSKDLESLFLWTGEKAPEKSAEVLSRIVKAAREEAAASGTNPDGKKKSKDFASLLRTSVSRVRSELETELGQSGLGVGDGAEGGNKGGEGKSASPQAAAGSFEESGASSLGAAAAAAAVASRTQAAQRELKGGGMEERAESDAMQPGGRGSDVDVFWTLMTEMDELKSNSEIDVTVDVMGFDVCQNSVSSSFSDSGVKTKTERGAGRSVGIGSDGGDESDGVEGEGEEDGMSLYTVSVSPEDLEFDPRRIPLLAMCFSTIPNEGSCASSFAVAAVTAATDTMCRRNSTTWTLEAGSDHWLSWAQAIECTAGAPAVPSVGAGGSDGTKTTQTAGTETGCDGGSVEDVLEYLSETGLCLYEDIPYKASAVPSLVTHKRHCVENEGQEGTTEGGCERRQIGGFVQLPSRSQGYSYSQIADFIKQALADGSSVVASILLSLLIDGSGFAGKSVEVSALAVSATGSSSLLLPFVRLEGAFPPLAEGVQSSDQPTSTPTDPLPEAALLLDLPPTLRSSVQGSA</sequence>
<feature type="compositionally biased region" description="Pro residues" evidence="1">
    <location>
        <begin position="1106"/>
        <end position="1118"/>
    </location>
</feature>
<feature type="compositionally biased region" description="Polar residues" evidence="1">
    <location>
        <begin position="538"/>
        <end position="575"/>
    </location>
</feature>
<feature type="region of interest" description="Disordered" evidence="1">
    <location>
        <begin position="716"/>
        <end position="751"/>
    </location>
</feature>
<feature type="compositionally biased region" description="Basic and acidic residues" evidence="1">
    <location>
        <begin position="957"/>
        <end position="967"/>
    </location>
</feature>
<dbReference type="InterPro" id="IPR000668">
    <property type="entry name" value="Peptidase_C1A_C"/>
</dbReference>
<dbReference type="InterPro" id="IPR038765">
    <property type="entry name" value="Papain-like_cys_pep_sf"/>
</dbReference>
<dbReference type="VEuPathDB" id="CryptoDB:Cvel_3370"/>
<feature type="compositionally biased region" description="Polar residues" evidence="1">
    <location>
        <begin position="1255"/>
        <end position="1279"/>
    </location>
</feature>
<keyword evidence="2" id="KW-0732">Signal</keyword>
<feature type="compositionally biased region" description="Acidic residues" evidence="1">
    <location>
        <begin position="869"/>
        <end position="881"/>
    </location>
</feature>
<feature type="compositionally biased region" description="Low complexity" evidence="1">
    <location>
        <begin position="1087"/>
        <end position="1105"/>
    </location>
</feature>
<feature type="compositionally biased region" description="Acidic residues" evidence="1">
    <location>
        <begin position="1522"/>
        <end position="1536"/>
    </location>
</feature>
<feature type="region of interest" description="Disordered" evidence="1">
    <location>
        <begin position="1499"/>
        <end position="1536"/>
    </location>
</feature>
<feature type="compositionally biased region" description="Low complexity" evidence="1">
    <location>
        <begin position="1398"/>
        <end position="1411"/>
    </location>
</feature>
<feature type="compositionally biased region" description="Basic residues" evidence="1">
    <location>
        <begin position="428"/>
        <end position="443"/>
    </location>
</feature>
<evidence type="ECO:0000256" key="2">
    <source>
        <dbReference type="SAM" id="SignalP"/>
    </source>
</evidence>
<feature type="region of interest" description="Disordered" evidence="1">
    <location>
        <begin position="594"/>
        <end position="685"/>
    </location>
</feature>
<dbReference type="Gene3D" id="3.90.70.10">
    <property type="entry name" value="Cysteine proteinases"/>
    <property type="match status" value="1"/>
</dbReference>
<feature type="compositionally biased region" description="Basic residues" evidence="1">
    <location>
        <begin position="637"/>
        <end position="647"/>
    </location>
</feature>
<proteinExistence type="predicted"/>
<feature type="compositionally biased region" description="Polar residues" evidence="1">
    <location>
        <begin position="478"/>
        <end position="501"/>
    </location>
</feature>
<feature type="region of interest" description="Disordered" evidence="1">
    <location>
        <begin position="835"/>
        <end position="940"/>
    </location>
</feature>
<feature type="compositionally biased region" description="Low complexity" evidence="1">
    <location>
        <begin position="656"/>
        <end position="666"/>
    </location>
</feature>
<dbReference type="GO" id="GO:0008234">
    <property type="term" value="F:cysteine-type peptidase activity"/>
    <property type="evidence" value="ECO:0007669"/>
    <property type="project" value="InterPro"/>
</dbReference>
<evidence type="ECO:0000313" key="4">
    <source>
        <dbReference type="EMBL" id="CEM13378.1"/>
    </source>
</evidence>
<feature type="region of interest" description="Disordered" evidence="1">
    <location>
        <begin position="538"/>
        <end position="582"/>
    </location>
</feature>
<gene>
    <name evidence="4" type="ORF">Cvel_3370</name>
</gene>
<dbReference type="EMBL" id="CDMZ01000396">
    <property type="protein sequence ID" value="CEM13378.1"/>
    <property type="molecule type" value="Genomic_DNA"/>
</dbReference>